<dbReference type="Proteomes" id="UP000499080">
    <property type="component" value="Unassembled WGS sequence"/>
</dbReference>
<sequence length="195" mass="22257">MRYKLNVLKELKCQETCLHSSVRSKRNAFAKPRGHLGNETPLQTCFVLKVPVTASVAVVENKERFSHTRGGLLWNEIFFFRCVLTRSLKKPPQRRYKQETVSVTRVVTLDLTIALQMCLGTEGTATASCSGRSKRMVSHREASTLIETQLFRYVLDISIIHHSLKHRDALLSTFQIQAETIHHLYATIQLISNMC</sequence>
<keyword evidence="2" id="KW-1185">Reference proteome</keyword>
<protein>
    <submittedName>
        <fullName evidence="1">Uncharacterized protein</fullName>
    </submittedName>
</protein>
<evidence type="ECO:0000313" key="2">
    <source>
        <dbReference type="Proteomes" id="UP000499080"/>
    </source>
</evidence>
<name>A0A4Y2AWN7_ARAVE</name>
<dbReference type="AlphaFoldDB" id="A0A4Y2AWN7"/>
<comment type="caution">
    <text evidence="1">The sequence shown here is derived from an EMBL/GenBank/DDBJ whole genome shotgun (WGS) entry which is preliminary data.</text>
</comment>
<reference evidence="1 2" key="1">
    <citation type="journal article" date="2019" name="Sci. Rep.">
        <title>Orb-weaving spider Araneus ventricosus genome elucidates the spidroin gene catalogue.</title>
        <authorList>
            <person name="Kono N."/>
            <person name="Nakamura H."/>
            <person name="Ohtoshi R."/>
            <person name="Moran D.A.P."/>
            <person name="Shinohara A."/>
            <person name="Yoshida Y."/>
            <person name="Fujiwara M."/>
            <person name="Mori M."/>
            <person name="Tomita M."/>
            <person name="Arakawa K."/>
        </authorList>
    </citation>
    <scope>NUCLEOTIDE SEQUENCE [LARGE SCALE GENOMIC DNA]</scope>
</reference>
<evidence type="ECO:0000313" key="1">
    <source>
        <dbReference type="EMBL" id="GBL83496.1"/>
    </source>
</evidence>
<accession>A0A4Y2AWN7</accession>
<gene>
    <name evidence="1" type="ORF">AVEN_44677_1</name>
</gene>
<proteinExistence type="predicted"/>
<organism evidence="1 2">
    <name type="scientific">Araneus ventricosus</name>
    <name type="common">Orbweaver spider</name>
    <name type="synonym">Epeira ventricosa</name>
    <dbReference type="NCBI Taxonomy" id="182803"/>
    <lineage>
        <taxon>Eukaryota</taxon>
        <taxon>Metazoa</taxon>
        <taxon>Ecdysozoa</taxon>
        <taxon>Arthropoda</taxon>
        <taxon>Chelicerata</taxon>
        <taxon>Arachnida</taxon>
        <taxon>Araneae</taxon>
        <taxon>Araneomorphae</taxon>
        <taxon>Entelegynae</taxon>
        <taxon>Araneoidea</taxon>
        <taxon>Araneidae</taxon>
        <taxon>Araneus</taxon>
    </lineage>
</organism>
<dbReference type="EMBL" id="BGPR01157638">
    <property type="protein sequence ID" value="GBL83496.1"/>
    <property type="molecule type" value="Genomic_DNA"/>
</dbReference>